<dbReference type="PANTHER" id="PTHR13222:SF1">
    <property type="entry name" value="RB1-INDUCIBLE COILED-COIL PROTEIN 1"/>
    <property type="match status" value="1"/>
</dbReference>
<evidence type="ECO:0000256" key="4">
    <source>
        <dbReference type="ARBA" id="ARBA00004514"/>
    </source>
</evidence>
<dbReference type="GO" id="GO:0031090">
    <property type="term" value="C:organelle membrane"/>
    <property type="evidence" value="ECO:0007669"/>
    <property type="project" value="UniProtKB-ARBA"/>
</dbReference>
<dbReference type="VEuPathDB" id="VectorBase:CQUJHB006224"/>
<dbReference type="GO" id="GO:0015031">
    <property type="term" value="P:protein transport"/>
    <property type="evidence" value="ECO:0007669"/>
    <property type="project" value="UniProtKB-KW"/>
</dbReference>
<evidence type="ECO:0000256" key="10">
    <source>
        <dbReference type="ARBA" id="ARBA00023015"/>
    </source>
</evidence>
<evidence type="ECO:0000256" key="15">
    <source>
        <dbReference type="ARBA" id="ARBA00023306"/>
    </source>
</evidence>
<proteinExistence type="predicted"/>
<dbReference type="VEuPathDB" id="VectorBase:CPIJ006642"/>
<evidence type="ECO:0000256" key="3">
    <source>
        <dbReference type="ARBA" id="ARBA00004371"/>
    </source>
</evidence>
<keyword evidence="15" id="KW-0131">Cell cycle</keyword>
<dbReference type="OMA" id="IHLAPQM"/>
<feature type="compositionally biased region" description="Low complexity" evidence="20">
    <location>
        <begin position="252"/>
        <end position="263"/>
    </location>
</feature>
<keyword evidence="5" id="KW-0813">Transport</keyword>
<accession>B0WHD3</accession>
<feature type="compositionally biased region" description="Gly residues" evidence="20">
    <location>
        <begin position="1077"/>
        <end position="1087"/>
    </location>
</feature>
<dbReference type="GO" id="GO:0034727">
    <property type="term" value="P:piecemeal microautophagy of the nucleus"/>
    <property type="evidence" value="ECO:0007669"/>
    <property type="project" value="TreeGrafter"/>
</dbReference>
<reference evidence="24" key="2">
    <citation type="submission" date="2021-02" db="UniProtKB">
        <authorList>
            <consortium name="EnsemblMetazoa"/>
        </authorList>
    </citation>
    <scope>IDENTIFICATION</scope>
    <source>
        <strain evidence="24">JHB</strain>
    </source>
</reference>
<dbReference type="OrthoDB" id="447953at2759"/>
<keyword evidence="14" id="KW-0539">Nucleus</keyword>
<dbReference type="STRING" id="7176.B0WHD3"/>
<dbReference type="GO" id="GO:0019901">
    <property type="term" value="F:protein kinase binding"/>
    <property type="evidence" value="ECO:0007669"/>
    <property type="project" value="UniProtKB-ARBA"/>
</dbReference>
<feature type="region of interest" description="Disordered" evidence="20">
    <location>
        <begin position="605"/>
        <end position="684"/>
    </location>
</feature>
<dbReference type="GO" id="GO:0005764">
    <property type="term" value="C:lysosome"/>
    <property type="evidence" value="ECO:0007669"/>
    <property type="project" value="UniProtKB-SubCell"/>
</dbReference>
<dbReference type="CDD" id="cd17060">
    <property type="entry name" value="Ubl_RB1CC1"/>
    <property type="match status" value="1"/>
</dbReference>
<dbReference type="Gene3D" id="3.10.20.90">
    <property type="entry name" value="Phosphatidylinositol 3-kinase Catalytic Subunit, Chain A, domain 1"/>
    <property type="match status" value="1"/>
</dbReference>
<dbReference type="PANTHER" id="PTHR13222">
    <property type="entry name" value="RB1-INDUCIBLE COILED-COIL"/>
    <property type="match status" value="1"/>
</dbReference>
<feature type="region of interest" description="Disordered" evidence="20">
    <location>
        <begin position="1188"/>
        <end position="1291"/>
    </location>
</feature>
<feature type="coiled-coil region" evidence="19">
    <location>
        <begin position="724"/>
        <end position="805"/>
    </location>
</feature>
<evidence type="ECO:0000256" key="18">
    <source>
        <dbReference type="ARBA" id="ARBA00080154"/>
    </source>
</evidence>
<feature type="domain" description="Autophagy-related protein 11 C-terminal" evidence="22">
    <location>
        <begin position="954"/>
        <end position="1073"/>
    </location>
</feature>
<keyword evidence="9" id="KW-0072">Autophagy</keyword>
<dbReference type="GO" id="GO:1990316">
    <property type="term" value="C:Atg1/ULK1 kinase complex"/>
    <property type="evidence" value="ECO:0007669"/>
    <property type="project" value="TreeGrafter"/>
</dbReference>
<dbReference type="EnsemblMetazoa" id="CPIJ006642-RA">
    <property type="protein sequence ID" value="CPIJ006642-PA"/>
    <property type="gene ID" value="CPIJ006642"/>
</dbReference>
<dbReference type="InterPro" id="IPR019460">
    <property type="entry name" value="Atg11_C"/>
</dbReference>
<dbReference type="GO" id="GO:0005634">
    <property type="term" value="C:nucleus"/>
    <property type="evidence" value="ECO:0007669"/>
    <property type="project" value="UniProtKB-SubCell"/>
</dbReference>
<feature type="compositionally biased region" description="Acidic residues" evidence="20">
    <location>
        <begin position="1348"/>
        <end position="1359"/>
    </location>
</feature>
<dbReference type="EMBL" id="DS231934">
    <property type="protein sequence ID" value="EDS27639.1"/>
    <property type="molecule type" value="Genomic_DNA"/>
</dbReference>
<protein>
    <recommendedName>
        <fullName evidence="17">RB1-inducible coiled-coil protein 1</fullName>
    </recommendedName>
    <alternativeName>
        <fullName evidence="18">FAK family kinase-interacting protein of 200 kDa</fullName>
    </alternativeName>
</protein>
<evidence type="ECO:0000256" key="13">
    <source>
        <dbReference type="ARBA" id="ARBA00023228"/>
    </source>
</evidence>
<feature type="compositionally biased region" description="Low complexity" evidence="20">
    <location>
        <begin position="1088"/>
        <end position="1105"/>
    </location>
</feature>
<evidence type="ECO:0000313" key="23">
    <source>
        <dbReference type="EMBL" id="EDS27639.1"/>
    </source>
</evidence>
<evidence type="ECO:0000259" key="21">
    <source>
        <dbReference type="Pfam" id="PF04108"/>
    </source>
</evidence>
<evidence type="ECO:0000256" key="7">
    <source>
        <dbReference type="ARBA" id="ARBA00022553"/>
    </source>
</evidence>
<evidence type="ECO:0000313" key="24">
    <source>
        <dbReference type="EnsemblMetazoa" id="CPIJ006642-PA"/>
    </source>
</evidence>
<feature type="region of interest" description="Disordered" evidence="20">
    <location>
        <begin position="1332"/>
        <end position="1359"/>
    </location>
</feature>
<feature type="compositionally biased region" description="Low complexity" evidence="20">
    <location>
        <begin position="1274"/>
        <end position="1287"/>
    </location>
</feature>
<evidence type="ECO:0000256" key="6">
    <source>
        <dbReference type="ARBA" id="ARBA00022490"/>
    </source>
</evidence>
<evidence type="ECO:0000313" key="25">
    <source>
        <dbReference type="Proteomes" id="UP000002320"/>
    </source>
</evidence>
<dbReference type="GO" id="GO:0060090">
    <property type="term" value="F:molecular adaptor activity"/>
    <property type="evidence" value="ECO:0007669"/>
    <property type="project" value="TreeGrafter"/>
</dbReference>
<evidence type="ECO:0000256" key="11">
    <source>
        <dbReference type="ARBA" id="ARBA00023054"/>
    </source>
</evidence>
<dbReference type="Proteomes" id="UP000002320">
    <property type="component" value="Unassembled WGS sequence"/>
</dbReference>
<dbReference type="GO" id="GO:0034045">
    <property type="term" value="C:phagophore assembly site membrane"/>
    <property type="evidence" value="ECO:0007669"/>
    <property type="project" value="TreeGrafter"/>
</dbReference>
<dbReference type="InParanoid" id="B0WHD3"/>
<feature type="compositionally biased region" description="Polar residues" evidence="20">
    <location>
        <begin position="877"/>
        <end position="901"/>
    </location>
</feature>
<evidence type="ECO:0000256" key="2">
    <source>
        <dbReference type="ARBA" id="ARBA00004329"/>
    </source>
</evidence>
<dbReference type="FunFam" id="3.10.20.90:FF:000049">
    <property type="entry name" value="RB1-inducible coiled-coil protein 1 isoform X1"/>
    <property type="match status" value="1"/>
</dbReference>
<feature type="coiled-coil region" evidence="19">
    <location>
        <begin position="903"/>
        <end position="977"/>
    </location>
</feature>
<feature type="region of interest" description="Disordered" evidence="20">
    <location>
        <begin position="252"/>
        <end position="292"/>
    </location>
</feature>
<feature type="region of interest" description="Disordered" evidence="20">
    <location>
        <begin position="1072"/>
        <end position="1128"/>
    </location>
</feature>
<keyword evidence="11 19" id="KW-0175">Coiled coil</keyword>
<feature type="compositionally biased region" description="Acidic residues" evidence="20">
    <location>
        <begin position="1245"/>
        <end position="1261"/>
    </location>
</feature>
<keyword evidence="13" id="KW-0458">Lysosome</keyword>
<feature type="compositionally biased region" description="Polar residues" evidence="20">
    <location>
        <begin position="605"/>
        <end position="615"/>
    </location>
</feature>
<feature type="domain" description="Autophagy protein ATG17-like" evidence="21">
    <location>
        <begin position="116"/>
        <end position="539"/>
    </location>
</feature>
<sequence length="1359" mass="151478">MLYVFHVDTGRMLTFEMSKALEIVRSLKETIERHHGIPCASIVLLVSGGEVLQDTQRVCNYSAGTDTNPIYMFSKSVLDARNQPAPWPSIETDNDLKAQVDKCLELPATYNTVVTRSLLAQQICEMAKEEAKTCETLIHEQHLQQQGWAAVVANMEDSVMEFQERVADFYRRYEEHRQRFTEHMEILSAFDHDLKQLSEIPILSTLMENAASRPFGNFDEAYVDAGNTANSTSSGSVKTTSNSEPATAAIAAAASTTDAEGTTPSQGEEKAVALAGSGSAEQQQTGSSGISDKDKAKCISLLDWISASEGQRMLKRMAEECTSGLEQFEKHTVGLKQNIDKAVEASQRGDIKEIKGLEERLCDLDKVMYEARKIVSDQNELAQSFQQNQNRANTLGDTSILPDLCASHKSQLIVMLQNHKNLRDIRRRCAKCKEELGNNLFQRLRYIIHVETRVWEIDNSILFYHTSLKRLQKHLGIIEQIHMAPCMYVSAVTEVVRRRMFSSSFLRWASDLACRLMTIHNEEVMRRHEFTAQFEGHFLSTLFPGMDDMPPSYAIQAPSIFDSSLPALNKRDLQELSTFLPELTEKIQLPNIDSVIDFFSSRSVEGTNQSKSSGLQEYPPDMGTTEPTAIDGKGDADSATTAQQPTKEGCESETDTEEFEKVGQSPIDRRRRSRSKVPPVDTCSMATSTERVLQASAETLTEEEARNRERETIQQLTVDHELEMNDLRKSIHQKDDEMQSLRSDNSMIKASHIETVSKYESEKRELNVTVDEMKEVVRKLEQRLADVEVDRKKAIQEAVEQLEHKHKTEIESLRCRYKLMTSMDRSPSDTSLEKIEKPDMIDIASHEQLLAQAREDFNREKERAIKTAIEEERQRWESSTVTIKPQPQQRSMASSPGTPTGSHDIYKRILEEKERQLDELRDKESVLIRENQRYKETIQSLTDPELGSNQLNLKEQLEALEREKQQLSRELERHQNRPSGGVSIQSCSKGDLVMIVYNSTYDQYTIVQNAPVLYFLHADSYAAFGLAELVAGQVPRIIHCMGTVVDKDYCHARKDGNRYKVSRGTRFYRVKVKPVPGGSGGSSGGGSSASLSASVSSGTSRSAAADSDKHSHKKEKSKMSRSSSTITEQGLAAAINSAVTTTTGTSPGLLIDSFAQTEQLGSPLGQMEDSAIKTSASRDMIDSGVAEQNLQNQQQQQRISTYKERNISVTDDEDVGYGGGAGSASASVDESDSQQQQTRLRYESVCEEEQPEGEEEREDVVDQQQQPAPEGGNTTAPTTRLTPLPELAGDTVDAPSLSVFLSTSTGSSIAEELVATSTSGAGSLQQLTTLADDVSDSADSEYRSLETKDDDDDDDYCLE</sequence>
<dbReference type="GO" id="GO:0034517">
    <property type="term" value="P:ribophagy"/>
    <property type="evidence" value="ECO:0007669"/>
    <property type="project" value="TreeGrafter"/>
</dbReference>
<evidence type="ECO:0000256" key="9">
    <source>
        <dbReference type="ARBA" id="ARBA00023006"/>
    </source>
</evidence>
<evidence type="ECO:0000256" key="14">
    <source>
        <dbReference type="ARBA" id="ARBA00023242"/>
    </source>
</evidence>
<keyword evidence="10" id="KW-0805">Transcription regulation</keyword>
<comment type="function">
    <text evidence="16">Involved in autophagy. Regulates early events but also late events of autophagosome formation through direct interaction with Atg16L1. Required for the formation of the autophagosome-like double-membrane structure that surrounds the Salmonella-containing vacuole (SCV) during S.typhimurium infection and subsequent xenophagy. Involved in repair of DNA damage caused by ionizing radiation, which subsequently improves cell survival by decreasing apoptosis. Inhibits PTK2/FAK1 and PTK2B/PYK2 kinase activity, affecting their downstream signaling pathways. Plays a role as a modulator of TGF-beta-signaling by restricting substrate specificity of RNF111. Functions as a DNA-binding transcription factor. Is a potent regulator of the RB1 pathway through induction of RB1 expression. Plays a crucial role in muscular differentiation. Plays an indispensable role in fetal hematopoiesis and in the regulation of neuronal homeostasis.</text>
</comment>
<evidence type="ECO:0000256" key="5">
    <source>
        <dbReference type="ARBA" id="ARBA00022448"/>
    </source>
</evidence>
<keyword evidence="8" id="KW-0653">Protein transport</keyword>
<comment type="subcellular location">
    <subcellularLocation>
        <location evidence="4">Cytoplasm</location>
        <location evidence="4">Cytosol</location>
    </subcellularLocation>
    <subcellularLocation>
        <location evidence="3">Lysosome</location>
    </subcellularLocation>
    <subcellularLocation>
        <location evidence="1">Nucleus</location>
    </subcellularLocation>
    <subcellularLocation>
        <location evidence="2">Preautophagosomal structure</location>
    </subcellularLocation>
</comment>
<dbReference type="Pfam" id="PF10377">
    <property type="entry name" value="ATG11"/>
    <property type="match status" value="1"/>
</dbReference>
<dbReference type="InterPro" id="IPR045326">
    <property type="entry name" value="ATG17-like_dom"/>
</dbReference>
<feature type="coiled-coil region" evidence="19">
    <location>
        <begin position="843"/>
        <end position="874"/>
    </location>
</feature>
<dbReference type="InterPro" id="IPR040040">
    <property type="entry name" value="ATG11"/>
</dbReference>
<evidence type="ECO:0000256" key="20">
    <source>
        <dbReference type="SAM" id="MobiDB-lite"/>
    </source>
</evidence>
<feature type="compositionally biased region" description="Low complexity" evidence="20">
    <location>
        <begin position="1188"/>
        <end position="1197"/>
    </location>
</feature>
<dbReference type="GO" id="GO:0000045">
    <property type="term" value="P:autophagosome assembly"/>
    <property type="evidence" value="ECO:0007669"/>
    <property type="project" value="InterPro"/>
</dbReference>
<keyword evidence="6" id="KW-0963">Cytoplasm</keyword>
<dbReference type="Pfam" id="PF04108">
    <property type="entry name" value="ATG17_like"/>
    <property type="match status" value="1"/>
</dbReference>
<evidence type="ECO:0000256" key="8">
    <source>
        <dbReference type="ARBA" id="ARBA00022927"/>
    </source>
</evidence>
<evidence type="ECO:0000256" key="17">
    <source>
        <dbReference type="ARBA" id="ARBA00069790"/>
    </source>
</evidence>
<dbReference type="HOGENOM" id="CLU_004789_0_0_1"/>
<evidence type="ECO:0000259" key="22">
    <source>
        <dbReference type="Pfam" id="PF10377"/>
    </source>
</evidence>
<evidence type="ECO:0000256" key="16">
    <source>
        <dbReference type="ARBA" id="ARBA00053494"/>
    </source>
</evidence>
<dbReference type="GO" id="GO:0005829">
    <property type="term" value="C:cytosol"/>
    <property type="evidence" value="ECO:0007669"/>
    <property type="project" value="UniProtKB-SubCell"/>
</dbReference>
<dbReference type="GO" id="GO:0061723">
    <property type="term" value="P:glycophagy"/>
    <property type="evidence" value="ECO:0007669"/>
    <property type="project" value="TreeGrafter"/>
</dbReference>
<dbReference type="GO" id="GO:0008285">
    <property type="term" value="P:negative regulation of cell population proliferation"/>
    <property type="evidence" value="ECO:0007669"/>
    <property type="project" value="UniProtKB-ARBA"/>
</dbReference>
<dbReference type="KEGG" id="cqu:CpipJ_CPIJ006642"/>
<keyword evidence="12" id="KW-0804">Transcription</keyword>
<gene>
    <name evidence="24" type="primary">6038297</name>
    <name evidence="23" type="ORF">CpipJ_CPIJ006642</name>
</gene>
<organism>
    <name type="scientific">Culex quinquefasciatus</name>
    <name type="common">Southern house mosquito</name>
    <name type="synonym">Culex pungens</name>
    <dbReference type="NCBI Taxonomy" id="7176"/>
    <lineage>
        <taxon>Eukaryota</taxon>
        <taxon>Metazoa</taxon>
        <taxon>Ecdysozoa</taxon>
        <taxon>Arthropoda</taxon>
        <taxon>Hexapoda</taxon>
        <taxon>Insecta</taxon>
        <taxon>Pterygota</taxon>
        <taxon>Neoptera</taxon>
        <taxon>Endopterygota</taxon>
        <taxon>Diptera</taxon>
        <taxon>Nematocera</taxon>
        <taxon>Culicoidea</taxon>
        <taxon>Culicidae</taxon>
        <taxon>Culicinae</taxon>
        <taxon>Culicini</taxon>
        <taxon>Culex</taxon>
        <taxon>Culex</taxon>
    </lineage>
</organism>
<name>B0WHD3_CULQU</name>
<keyword evidence="25" id="KW-1185">Reference proteome</keyword>
<dbReference type="GO" id="GO:0061709">
    <property type="term" value="P:reticulophagy"/>
    <property type="evidence" value="ECO:0007669"/>
    <property type="project" value="TreeGrafter"/>
</dbReference>
<evidence type="ECO:0000256" key="12">
    <source>
        <dbReference type="ARBA" id="ARBA00023163"/>
    </source>
</evidence>
<keyword evidence="7" id="KW-0597">Phosphoprotein</keyword>
<dbReference type="GO" id="GO:0000422">
    <property type="term" value="P:autophagy of mitochondrion"/>
    <property type="evidence" value="ECO:0007669"/>
    <property type="project" value="TreeGrafter"/>
</dbReference>
<feature type="region of interest" description="Disordered" evidence="20">
    <location>
        <begin position="876"/>
        <end position="903"/>
    </location>
</feature>
<dbReference type="FunCoup" id="B0WHD3">
    <property type="interactions" value="867"/>
</dbReference>
<reference evidence="23" key="1">
    <citation type="submission" date="2007-03" db="EMBL/GenBank/DDBJ databases">
        <title>Annotation of Culex pipiens quinquefasciatus.</title>
        <authorList>
            <consortium name="The Broad Institute Genome Sequencing Platform"/>
            <person name="Atkinson P.W."/>
            <person name="Hemingway J."/>
            <person name="Christensen B.M."/>
            <person name="Higgs S."/>
            <person name="Kodira C."/>
            <person name="Hannick L."/>
            <person name="Megy K."/>
            <person name="O'Leary S."/>
            <person name="Pearson M."/>
            <person name="Haas B.J."/>
            <person name="Mauceli E."/>
            <person name="Wortman J.R."/>
            <person name="Lee N.H."/>
            <person name="Guigo R."/>
            <person name="Stanke M."/>
            <person name="Alvarado L."/>
            <person name="Amedeo P."/>
            <person name="Antoine C.H."/>
            <person name="Arensburger P."/>
            <person name="Bidwell S.L."/>
            <person name="Crawford M."/>
            <person name="Camaro F."/>
            <person name="Devon K."/>
            <person name="Engels R."/>
            <person name="Hammond M."/>
            <person name="Howarth C."/>
            <person name="Koehrsen M."/>
            <person name="Lawson D."/>
            <person name="Montgomery P."/>
            <person name="Nene V."/>
            <person name="Nusbaum C."/>
            <person name="Puiu D."/>
            <person name="Romero-Severson J."/>
            <person name="Severson D.W."/>
            <person name="Shumway M."/>
            <person name="Sisk P."/>
            <person name="Stolte C."/>
            <person name="Zeng Q."/>
            <person name="Eisenstadt E."/>
            <person name="Fraser-Liggett C."/>
            <person name="Strausberg R."/>
            <person name="Galagan J."/>
            <person name="Birren B."/>
            <person name="Collins F.H."/>
        </authorList>
    </citation>
    <scope>NUCLEOTIDE SEQUENCE [LARGE SCALE GENOMIC DNA]</scope>
    <source>
        <strain evidence="23">JHB</strain>
    </source>
</reference>
<evidence type="ECO:0000256" key="1">
    <source>
        <dbReference type="ARBA" id="ARBA00004123"/>
    </source>
</evidence>
<feature type="compositionally biased region" description="Polar residues" evidence="20">
    <location>
        <begin position="279"/>
        <end position="290"/>
    </location>
</feature>
<dbReference type="eggNOG" id="KOG4572">
    <property type="taxonomic scope" value="Eukaryota"/>
</dbReference>
<evidence type="ECO:0000256" key="19">
    <source>
        <dbReference type="SAM" id="Coils"/>
    </source>
</evidence>